<keyword evidence="4 7" id="KW-0812">Transmembrane</keyword>
<dbReference type="Proteomes" id="UP001365846">
    <property type="component" value="Unassembled WGS sequence"/>
</dbReference>
<keyword evidence="5 7" id="KW-1133">Transmembrane helix</keyword>
<feature type="transmembrane region" description="Helical" evidence="7">
    <location>
        <begin position="255"/>
        <end position="274"/>
    </location>
</feature>
<evidence type="ECO:0000256" key="2">
    <source>
        <dbReference type="ARBA" id="ARBA00007977"/>
    </source>
</evidence>
<gene>
    <name evidence="8" type="ORF">WKW77_06570</name>
</gene>
<reference evidence="8 9" key="1">
    <citation type="submission" date="2024-03" db="EMBL/GenBank/DDBJ databases">
        <title>Novel species of the genus Variovorax.</title>
        <authorList>
            <person name="Liu Q."/>
            <person name="Xin Y.-H."/>
        </authorList>
    </citation>
    <scope>NUCLEOTIDE SEQUENCE [LARGE SCALE GENOMIC DNA]</scope>
    <source>
        <strain evidence="8 9">KACC 18899</strain>
    </source>
</reference>
<organism evidence="8 9">
    <name type="scientific">Variovorax ureilyticus</name>
    <dbReference type="NCBI Taxonomy" id="1836198"/>
    <lineage>
        <taxon>Bacteria</taxon>
        <taxon>Pseudomonadati</taxon>
        <taxon>Pseudomonadota</taxon>
        <taxon>Betaproteobacteria</taxon>
        <taxon>Burkholderiales</taxon>
        <taxon>Comamonadaceae</taxon>
        <taxon>Variovorax</taxon>
    </lineage>
</organism>
<dbReference type="RefSeq" id="WP_340356036.1">
    <property type="nucleotide sequence ID" value="NZ_JBBKZU010000002.1"/>
</dbReference>
<comment type="similarity">
    <text evidence="2">Belongs to the UPF0324 family.</text>
</comment>
<comment type="caution">
    <text evidence="8">The sequence shown here is derived from an EMBL/GenBank/DDBJ whole genome shotgun (WGS) entry which is preliminary data.</text>
</comment>
<dbReference type="EMBL" id="JBBKZU010000002">
    <property type="protein sequence ID" value="MEJ8810724.1"/>
    <property type="molecule type" value="Genomic_DNA"/>
</dbReference>
<evidence type="ECO:0000313" key="8">
    <source>
        <dbReference type="EMBL" id="MEJ8810724.1"/>
    </source>
</evidence>
<feature type="transmembrane region" description="Helical" evidence="7">
    <location>
        <begin position="37"/>
        <end position="60"/>
    </location>
</feature>
<evidence type="ECO:0000313" key="9">
    <source>
        <dbReference type="Proteomes" id="UP001365846"/>
    </source>
</evidence>
<feature type="transmembrane region" description="Helical" evidence="7">
    <location>
        <begin position="316"/>
        <end position="335"/>
    </location>
</feature>
<feature type="transmembrane region" description="Helical" evidence="7">
    <location>
        <begin position="190"/>
        <end position="211"/>
    </location>
</feature>
<sequence>MSTLTLAGWPALGRQLFPGVLASSVVAAAATFLSQHYGAPVMLFALLLGMAMNFMSADGTCTAGIEWTARQVLRIGVALLGLRITTGQIAAMGWAPVWMVVVSVALTIALGMVAAKLIGYRVFFGLLTGGAVAICGASAAMALSAALPNHAMRERATLFTVISVSALSTLAMIVYPMIVRAAGLDPVQAGIFLGATIHDVAQVVGAGYGMSPATGDAATFVKLLRVAMLLPVIAFAGLMTRARQGGGIEGKRPPLLPWFAVAFALLVAINSTGWVPTSVTQAGKDLSQWCLVTAIAAIGMKTQLKELVTVGWKPIALVVGETVFLAALVMAWIHLRGVAL</sequence>
<evidence type="ECO:0000256" key="5">
    <source>
        <dbReference type="ARBA" id="ARBA00022989"/>
    </source>
</evidence>
<feature type="transmembrane region" description="Helical" evidence="7">
    <location>
        <begin position="122"/>
        <end position="146"/>
    </location>
</feature>
<dbReference type="Pfam" id="PF03601">
    <property type="entry name" value="Cons_hypoth698"/>
    <property type="match status" value="1"/>
</dbReference>
<keyword evidence="9" id="KW-1185">Reference proteome</keyword>
<keyword evidence="6 7" id="KW-0472">Membrane</keyword>
<comment type="subcellular location">
    <subcellularLocation>
        <location evidence="1">Cell membrane</location>
        <topology evidence="1">Multi-pass membrane protein</topology>
    </subcellularLocation>
</comment>
<evidence type="ECO:0000256" key="1">
    <source>
        <dbReference type="ARBA" id="ARBA00004651"/>
    </source>
</evidence>
<feature type="transmembrane region" description="Helical" evidence="7">
    <location>
        <begin position="223"/>
        <end position="243"/>
    </location>
</feature>
<feature type="transmembrane region" description="Helical" evidence="7">
    <location>
        <begin position="97"/>
        <end position="115"/>
    </location>
</feature>
<evidence type="ECO:0000256" key="4">
    <source>
        <dbReference type="ARBA" id="ARBA00022692"/>
    </source>
</evidence>
<accession>A0ABU8VCV9</accession>
<protein>
    <submittedName>
        <fullName evidence="8">Sulfate exporter family transporter</fullName>
    </submittedName>
</protein>
<dbReference type="PANTHER" id="PTHR30106">
    <property type="entry name" value="INNER MEMBRANE PROTEIN YEIH-RELATED"/>
    <property type="match status" value="1"/>
</dbReference>
<evidence type="ECO:0000256" key="6">
    <source>
        <dbReference type="ARBA" id="ARBA00023136"/>
    </source>
</evidence>
<evidence type="ECO:0000256" key="7">
    <source>
        <dbReference type="SAM" id="Phobius"/>
    </source>
</evidence>
<dbReference type="InterPro" id="IPR018383">
    <property type="entry name" value="UPF0324_pro"/>
</dbReference>
<dbReference type="PANTHER" id="PTHR30106:SF2">
    <property type="entry name" value="UPF0324 INNER MEMBRANE PROTEIN YEIH"/>
    <property type="match status" value="1"/>
</dbReference>
<name>A0ABU8VCV9_9BURK</name>
<proteinExistence type="inferred from homology"/>
<feature type="transmembrane region" description="Helical" evidence="7">
    <location>
        <begin position="158"/>
        <end position="178"/>
    </location>
</feature>
<evidence type="ECO:0000256" key="3">
    <source>
        <dbReference type="ARBA" id="ARBA00022475"/>
    </source>
</evidence>
<keyword evidence="3" id="KW-1003">Cell membrane</keyword>